<dbReference type="Pfam" id="PF01755">
    <property type="entry name" value="Glyco_transf_25"/>
    <property type="match status" value="1"/>
</dbReference>
<dbReference type="EMBL" id="JABERJ010000013">
    <property type="protein sequence ID" value="NNH26091.1"/>
    <property type="molecule type" value="Genomic_DNA"/>
</dbReference>
<comment type="caution">
    <text evidence="2">The sequence shown here is derived from an EMBL/GenBank/DDBJ whole genome shotgun (WGS) entry which is preliminary data.</text>
</comment>
<dbReference type="Proteomes" id="UP000555322">
    <property type="component" value="Unassembled WGS sequence"/>
</dbReference>
<reference evidence="2 3" key="1">
    <citation type="submission" date="2020-04" db="EMBL/GenBank/DDBJ databases">
        <title>Acinetobacter Taxon 24.</title>
        <authorList>
            <person name="Nemec A."/>
            <person name="Radolfova-Krizova L."/>
            <person name="Higgins P.G."/>
            <person name="Spanelova P."/>
        </authorList>
    </citation>
    <scope>NUCLEOTIDE SEQUENCE [LARGE SCALE GENOMIC DNA]</scope>
    <source>
        <strain evidence="2 3">ANC 5084</strain>
    </source>
</reference>
<dbReference type="InterPro" id="IPR002654">
    <property type="entry name" value="Glyco_trans_25"/>
</dbReference>
<gene>
    <name evidence="2" type="ORF">HLH15_06250</name>
</gene>
<evidence type="ECO:0000313" key="2">
    <source>
        <dbReference type="EMBL" id="NNH26091.1"/>
    </source>
</evidence>
<organism evidence="2 3">
    <name type="scientific">Acinetobacter terrestris</name>
    <dbReference type="NCBI Taxonomy" id="2529843"/>
    <lineage>
        <taxon>Bacteria</taxon>
        <taxon>Pseudomonadati</taxon>
        <taxon>Pseudomonadota</taxon>
        <taxon>Gammaproteobacteria</taxon>
        <taxon>Moraxellales</taxon>
        <taxon>Moraxellaceae</taxon>
        <taxon>Acinetobacter</taxon>
        <taxon>Acinetobacter Taxon 24</taxon>
    </lineage>
</organism>
<proteinExistence type="predicted"/>
<dbReference type="RefSeq" id="WP_171536129.1">
    <property type="nucleotide sequence ID" value="NZ_JABERE010000061.1"/>
</dbReference>
<protein>
    <submittedName>
        <fullName evidence="2">Glycosyltransferase family 25 protein</fullName>
    </submittedName>
</protein>
<feature type="domain" description="Glycosyl transferase family 25" evidence="1">
    <location>
        <begin position="2"/>
        <end position="177"/>
    </location>
</feature>
<sequence length="256" mass="29826">MKKYLISIEKEDSSRLADFFSQSTFGNYKSEFKKVGVIGAQLPTAEYFKLAVAGRKKPLSPAELGCTLSHVNALKDFLASNEKYACIFEDDAICLNSFDLNTLETQVDQLNLNPCFFFSLGGIQLKSCKRVRGYTLDQKINGTQILKLHPLYFGRLFYTYAYIVDRKMAELLLKYHEVPKGCDHWSQIREYNPDSHFYATFLFDHPELDDISLTTQSHIQQERKSMQIEKKIKKSIWVKWKISILKRIYNIILNRY</sequence>
<accession>A0ABX1UTY0</accession>
<evidence type="ECO:0000313" key="3">
    <source>
        <dbReference type="Proteomes" id="UP000555322"/>
    </source>
</evidence>
<dbReference type="CDD" id="cd06532">
    <property type="entry name" value="Glyco_transf_25"/>
    <property type="match status" value="1"/>
</dbReference>
<evidence type="ECO:0000259" key="1">
    <source>
        <dbReference type="Pfam" id="PF01755"/>
    </source>
</evidence>
<keyword evidence="3" id="KW-1185">Reference proteome</keyword>
<name>A0ABX1UTY0_9GAMM</name>